<sequence>MMTKIPSGGAGSCGGLVEYLEKEVAGLWFDRQQELLAGHQVVVEIDQNKKNLGRQDDKYYQLILAPSQAELAHIGSDPEKLQAFTRAAMEQYAQNFGKGIESKDLVWFAKVEHSRSYDHTDRIVQLGEQERGVPKAGDQTHIHVLVSRTENLKQYREGKENGQHERKNPYHLSPKTNHKATTKGPVVGGFERNAFSQRVEQTFDQEFGYERPLTQSFQFLHCMKYGDELAKEKMQRQALQEAQKRVQQPQDALVADAFPSVKLTPERDVAADLRDQLSEAFEQKDVNELSKALATAQAERERQQQIEEARKQALAAKLAEQQKVEQQQKLAPKEEEQQNKPRISRGLRR</sequence>
<accession>A0ABW5ME93</accession>
<feature type="region of interest" description="Disordered" evidence="1">
    <location>
        <begin position="319"/>
        <end position="349"/>
    </location>
</feature>
<comment type="caution">
    <text evidence="2">The sequence shown here is derived from an EMBL/GenBank/DDBJ whole genome shotgun (WGS) entry which is preliminary data.</text>
</comment>
<gene>
    <name evidence="2" type="ORF">ACFSUS_28485</name>
</gene>
<proteinExistence type="predicted"/>
<dbReference type="InterPro" id="IPR043766">
    <property type="entry name" value="BfmA-like"/>
</dbReference>
<protein>
    <submittedName>
        <fullName evidence="2">DUF5712 family protein</fullName>
    </submittedName>
</protein>
<dbReference type="RefSeq" id="WP_381528588.1">
    <property type="nucleotide sequence ID" value="NZ_JBHULN010000034.1"/>
</dbReference>
<evidence type="ECO:0000313" key="3">
    <source>
        <dbReference type="Proteomes" id="UP001597469"/>
    </source>
</evidence>
<reference evidence="3" key="1">
    <citation type="journal article" date="2019" name="Int. J. Syst. Evol. Microbiol.">
        <title>The Global Catalogue of Microorganisms (GCM) 10K type strain sequencing project: providing services to taxonomists for standard genome sequencing and annotation.</title>
        <authorList>
            <consortium name="The Broad Institute Genomics Platform"/>
            <consortium name="The Broad Institute Genome Sequencing Center for Infectious Disease"/>
            <person name="Wu L."/>
            <person name="Ma J."/>
        </authorList>
    </citation>
    <scope>NUCLEOTIDE SEQUENCE [LARGE SCALE GENOMIC DNA]</scope>
    <source>
        <strain evidence="3">KCTC 42805</strain>
    </source>
</reference>
<dbReference type="Proteomes" id="UP001597469">
    <property type="component" value="Unassembled WGS sequence"/>
</dbReference>
<evidence type="ECO:0000256" key="1">
    <source>
        <dbReference type="SAM" id="MobiDB-lite"/>
    </source>
</evidence>
<name>A0ABW5ME93_9BACT</name>
<organism evidence="2 3">
    <name type="scientific">Spirosoma soli</name>
    <dbReference type="NCBI Taxonomy" id="1770529"/>
    <lineage>
        <taxon>Bacteria</taxon>
        <taxon>Pseudomonadati</taxon>
        <taxon>Bacteroidota</taxon>
        <taxon>Cytophagia</taxon>
        <taxon>Cytophagales</taxon>
        <taxon>Cytophagaceae</taxon>
        <taxon>Spirosoma</taxon>
    </lineage>
</organism>
<keyword evidence="3" id="KW-1185">Reference proteome</keyword>
<feature type="region of interest" description="Disordered" evidence="1">
    <location>
        <begin position="156"/>
        <end position="186"/>
    </location>
</feature>
<dbReference type="Pfam" id="PF18976">
    <property type="entry name" value="DUF5712"/>
    <property type="match status" value="1"/>
</dbReference>
<evidence type="ECO:0000313" key="2">
    <source>
        <dbReference type="EMBL" id="MFD2574603.1"/>
    </source>
</evidence>
<dbReference type="EMBL" id="JBHULN010000034">
    <property type="protein sequence ID" value="MFD2574603.1"/>
    <property type="molecule type" value="Genomic_DNA"/>
</dbReference>
<feature type="compositionally biased region" description="Basic and acidic residues" evidence="1">
    <location>
        <begin position="156"/>
        <end position="168"/>
    </location>
</feature>